<evidence type="ECO:0000256" key="13">
    <source>
        <dbReference type="PIRSR" id="PIRSR600823-4"/>
    </source>
</evidence>
<sequence length="405" mass="43796">MACVWSCMVLFLAITSVVAAELKPKGLRVGHYRYTCPSAEAIVRKTVERALARNPGLAAGLIRMHFHDCFVRGCDASVLLDSTPKQTTEKDSFVNNPSLRGFEIIDRAKSLIESHCPRTVSCSDILAFSARDAASISGGIHYQLPSGRRDGRVSIDAEALQNLPSPFSNATQLIQSFARKGLSMQDMDPSMDRVFAAFMKLRCPPGSASGTGPDPTVPLDYGTPNRGLLTSDQTLMSHPSMALVVAKSVRSPADWAAMVRMGSMDVLTGKKGEERIVSLAFDVIAHVLKTGHGWKLVSPHFSSLLESAIFPALVMNEKDDMSEWTADFFTARKSAISLLGIISISKGSPVLMSGGSSSSVKRKKGDKRKGKQQYNSIAELLVIPFLSKFPIPSDATAVLSRTSQE</sequence>
<dbReference type="SUPFAM" id="SSF48113">
    <property type="entry name" value="Heme-dependent peroxidases"/>
    <property type="match status" value="1"/>
</dbReference>
<feature type="disulfide bond" evidence="14">
    <location>
        <begin position="36"/>
        <end position="116"/>
    </location>
</feature>
<evidence type="ECO:0000256" key="5">
    <source>
        <dbReference type="ARBA" id="ARBA00022837"/>
    </source>
</evidence>
<reference evidence="18" key="2">
    <citation type="submission" date="2023-06" db="EMBL/GenBank/DDBJ databases">
        <authorList>
            <person name="Ma L."/>
            <person name="Liu K.-W."/>
            <person name="Li Z."/>
            <person name="Hsiao Y.-Y."/>
            <person name="Qi Y."/>
            <person name="Fu T."/>
            <person name="Tang G."/>
            <person name="Zhang D."/>
            <person name="Sun W.-H."/>
            <person name="Liu D.-K."/>
            <person name="Li Y."/>
            <person name="Chen G.-Z."/>
            <person name="Liu X.-D."/>
            <person name="Liao X.-Y."/>
            <person name="Jiang Y.-T."/>
            <person name="Yu X."/>
            <person name="Hao Y."/>
            <person name="Huang J."/>
            <person name="Zhao X.-W."/>
            <person name="Ke S."/>
            <person name="Chen Y.-Y."/>
            <person name="Wu W.-L."/>
            <person name="Hsu J.-L."/>
            <person name="Lin Y.-F."/>
            <person name="Huang M.-D."/>
            <person name="Li C.-Y."/>
            <person name="Huang L."/>
            <person name="Wang Z.-W."/>
            <person name="Zhao X."/>
            <person name="Zhong W.-Y."/>
            <person name="Peng D.-H."/>
            <person name="Ahmad S."/>
            <person name="Lan S."/>
            <person name="Zhang J.-S."/>
            <person name="Tsai W.-C."/>
            <person name="Van De Peer Y."/>
            <person name="Liu Z.-J."/>
        </authorList>
    </citation>
    <scope>NUCLEOTIDE SEQUENCE</scope>
    <source>
        <strain evidence="18">CP</strain>
        <tissue evidence="18">Leaves</tissue>
    </source>
</reference>
<accession>A0AAV9CUM9</accession>
<dbReference type="InterPro" id="IPR033905">
    <property type="entry name" value="Secretory_peroxidase"/>
</dbReference>
<feature type="binding site" evidence="12">
    <location>
        <position position="75"/>
    </location>
    <ligand>
        <name>Ca(2+)</name>
        <dbReference type="ChEBI" id="CHEBI:29108"/>
        <label>1</label>
    </ligand>
</feature>
<comment type="subcellular location">
    <subcellularLocation>
        <location evidence="15">Secreted</location>
    </subcellularLocation>
</comment>
<feature type="chain" id="PRO_5043107493" description="Peroxidase" evidence="15">
    <location>
        <begin position="21"/>
        <end position="405"/>
    </location>
</feature>
<evidence type="ECO:0000313" key="18">
    <source>
        <dbReference type="EMBL" id="KAK1292481.1"/>
    </source>
</evidence>
<comment type="similarity">
    <text evidence="15">Belongs to the peroxidase family. Classical plant (class III) peroxidase subfamily.</text>
</comment>
<feature type="binding site" evidence="12">
    <location>
        <position position="71"/>
    </location>
    <ligand>
        <name>Ca(2+)</name>
        <dbReference type="ChEBI" id="CHEBI:29108"/>
        <label>1</label>
    </ligand>
</feature>
<comment type="cofactor">
    <cofactor evidence="15">
        <name>heme b</name>
        <dbReference type="ChEBI" id="CHEBI:60344"/>
    </cofactor>
    <text evidence="15">Binds 1 heme b (iron(II)-protoporphyrin IX) group per subunit.</text>
</comment>
<evidence type="ECO:0000256" key="6">
    <source>
        <dbReference type="ARBA" id="ARBA00023002"/>
    </source>
</evidence>
<dbReference type="Pfam" id="PF00141">
    <property type="entry name" value="peroxidase"/>
    <property type="match status" value="1"/>
</dbReference>
<keyword evidence="5 12" id="KW-0106">Calcium</keyword>
<evidence type="ECO:0000256" key="3">
    <source>
        <dbReference type="ARBA" id="ARBA00022617"/>
    </source>
</evidence>
<dbReference type="GO" id="GO:0042744">
    <property type="term" value="P:hydrogen peroxide catabolic process"/>
    <property type="evidence" value="ECO:0007669"/>
    <property type="project" value="UniProtKB-KW"/>
</dbReference>
<feature type="site" description="Transition state stabilizer" evidence="13">
    <location>
        <position position="63"/>
    </location>
</feature>
<keyword evidence="2 15" id="KW-0575">Peroxidase</keyword>
<dbReference type="AlphaFoldDB" id="A0AAV9CUM9"/>
<name>A0AAV9CUM9_ACOCL</name>
<dbReference type="InterPro" id="IPR002016">
    <property type="entry name" value="Haem_peroxidase"/>
</dbReference>
<evidence type="ECO:0000256" key="9">
    <source>
        <dbReference type="ARBA" id="ARBA00023324"/>
    </source>
</evidence>
<dbReference type="GO" id="GO:0005576">
    <property type="term" value="C:extracellular region"/>
    <property type="evidence" value="ECO:0007669"/>
    <property type="project" value="UniProtKB-SubCell"/>
</dbReference>
<comment type="function">
    <text evidence="15">Removal of H(2)O(2), oxidation of toxic reductants, biosynthesis and degradation of lignin, suberization, auxin catabolism, response to environmental stresses such as wounding, pathogen attack and oxidative stress.</text>
</comment>
<comment type="caution">
    <text evidence="18">The sequence shown here is derived from an EMBL/GenBank/DDBJ whole genome shotgun (WGS) entry which is preliminary data.</text>
</comment>
<evidence type="ECO:0000256" key="8">
    <source>
        <dbReference type="ARBA" id="ARBA00023157"/>
    </source>
</evidence>
<dbReference type="CDD" id="cd00693">
    <property type="entry name" value="secretory_peroxidase"/>
    <property type="match status" value="1"/>
</dbReference>
<keyword evidence="15" id="KW-0732">Signal</keyword>
<dbReference type="PROSITE" id="PS50873">
    <property type="entry name" value="PEROXIDASE_4"/>
    <property type="match status" value="1"/>
</dbReference>
<feature type="binding site" evidence="12">
    <location>
        <position position="214"/>
    </location>
    <ligand>
        <name>Ca(2+)</name>
        <dbReference type="ChEBI" id="CHEBI:29108"/>
        <label>2</label>
    </ligand>
</feature>
<keyword evidence="8 14" id="KW-1015">Disulfide bond</keyword>
<gene>
    <name evidence="18" type="ORF">QJS10_CPB17g00919</name>
</gene>
<dbReference type="PANTHER" id="PTHR31235">
    <property type="entry name" value="PEROXIDASE 25-RELATED"/>
    <property type="match status" value="1"/>
</dbReference>
<evidence type="ECO:0000256" key="10">
    <source>
        <dbReference type="PIRSR" id="PIRSR600823-1"/>
    </source>
</evidence>
<feature type="signal peptide" evidence="15">
    <location>
        <begin position="1"/>
        <end position="20"/>
    </location>
</feature>
<dbReference type="Gene3D" id="1.10.420.10">
    <property type="entry name" value="Peroxidase, domain 2"/>
    <property type="match status" value="2"/>
</dbReference>
<dbReference type="EMBL" id="JAUJYO010000017">
    <property type="protein sequence ID" value="KAK1292481.1"/>
    <property type="molecule type" value="Genomic_DNA"/>
</dbReference>
<evidence type="ECO:0000256" key="11">
    <source>
        <dbReference type="PIRSR" id="PIRSR600823-2"/>
    </source>
</evidence>
<evidence type="ECO:0000259" key="17">
    <source>
        <dbReference type="PROSITE" id="PS50873"/>
    </source>
</evidence>
<dbReference type="PRINTS" id="PR00458">
    <property type="entry name" value="PEROXIDASE"/>
</dbReference>
<keyword evidence="4 12" id="KW-0479">Metal-binding</keyword>
<dbReference type="PRINTS" id="PR00461">
    <property type="entry name" value="PLPEROXIDASE"/>
</dbReference>
<evidence type="ECO:0000256" key="7">
    <source>
        <dbReference type="ARBA" id="ARBA00023004"/>
    </source>
</evidence>
<evidence type="ECO:0000256" key="16">
    <source>
        <dbReference type="SAM" id="MobiDB-lite"/>
    </source>
</evidence>
<evidence type="ECO:0000256" key="1">
    <source>
        <dbReference type="ARBA" id="ARBA00000189"/>
    </source>
</evidence>
<dbReference type="GO" id="GO:0020037">
    <property type="term" value="F:heme binding"/>
    <property type="evidence" value="ECO:0007669"/>
    <property type="project" value="UniProtKB-UniRule"/>
</dbReference>
<dbReference type="Proteomes" id="UP001180020">
    <property type="component" value="Unassembled WGS sequence"/>
</dbReference>
<evidence type="ECO:0000256" key="14">
    <source>
        <dbReference type="PIRSR" id="PIRSR600823-5"/>
    </source>
</evidence>
<evidence type="ECO:0000256" key="12">
    <source>
        <dbReference type="PIRSR" id="PIRSR600823-3"/>
    </source>
</evidence>
<feature type="binding site" evidence="12">
    <location>
        <position position="68"/>
    </location>
    <ligand>
        <name>Ca(2+)</name>
        <dbReference type="ChEBI" id="CHEBI:29108"/>
        <label>1</label>
    </ligand>
</feature>
<feature type="binding site" evidence="12">
    <location>
        <position position="77"/>
    </location>
    <ligand>
        <name>Ca(2+)</name>
        <dbReference type="ChEBI" id="CHEBI:29108"/>
        <label>1</label>
    </ligand>
</feature>
<dbReference type="InterPro" id="IPR019794">
    <property type="entry name" value="Peroxidases_AS"/>
</dbReference>
<protein>
    <recommendedName>
        <fullName evidence="15">Peroxidase</fullName>
        <ecNumber evidence="15">1.11.1.7</ecNumber>
    </recommendedName>
</protein>
<evidence type="ECO:0000256" key="2">
    <source>
        <dbReference type="ARBA" id="ARBA00022559"/>
    </source>
</evidence>
<feature type="disulfide bond" evidence="14">
    <location>
        <begin position="69"/>
        <end position="74"/>
    </location>
</feature>
<keyword evidence="7 15" id="KW-0408">Iron</keyword>
<feature type="active site" description="Proton acceptor" evidence="10">
    <location>
        <position position="67"/>
    </location>
</feature>
<feature type="region of interest" description="Disordered" evidence="16">
    <location>
        <begin position="351"/>
        <end position="372"/>
    </location>
</feature>
<keyword evidence="19" id="KW-1185">Reference proteome</keyword>
<dbReference type="GO" id="GO:0006979">
    <property type="term" value="P:response to oxidative stress"/>
    <property type="evidence" value="ECO:0007669"/>
    <property type="project" value="UniProtKB-UniRule"/>
</dbReference>
<dbReference type="PROSITE" id="PS00436">
    <property type="entry name" value="PEROXIDASE_2"/>
    <property type="match status" value="1"/>
</dbReference>
<proteinExistence type="inferred from homology"/>
<dbReference type="Gene3D" id="1.10.520.10">
    <property type="match status" value="2"/>
</dbReference>
<evidence type="ECO:0000256" key="15">
    <source>
        <dbReference type="RuleBase" id="RU362060"/>
    </source>
</evidence>
<feature type="binding site" evidence="12">
    <location>
        <position position="89"/>
    </location>
    <ligand>
        <name>Ca(2+)</name>
        <dbReference type="ChEBI" id="CHEBI:29108"/>
        <label>1</label>
    </ligand>
</feature>
<dbReference type="EC" id="1.11.1.7" evidence="15"/>
<dbReference type="GO" id="GO:0140825">
    <property type="term" value="F:lactoperoxidase activity"/>
    <property type="evidence" value="ECO:0007669"/>
    <property type="project" value="UniProtKB-EC"/>
</dbReference>
<evidence type="ECO:0000313" key="19">
    <source>
        <dbReference type="Proteomes" id="UP001180020"/>
    </source>
</evidence>
<feature type="compositionally biased region" description="Basic residues" evidence="16">
    <location>
        <begin position="360"/>
        <end position="371"/>
    </location>
</feature>
<keyword evidence="6 15" id="KW-0560">Oxidoreductase</keyword>
<dbReference type="GO" id="GO:0046872">
    <property type="term" value="F:metal ion binding"/>
    <property type="evidence" value="ECO:0007669"/>
    <property type="project" value="UniProtKB-UniRule"/>
</dbReference>
<feature type="binding site" evidence="11">
    <location>
        <position position="164"/>
    </location>
    <ligand>
        <name>substrate</name>
    </ligand>
</feature>
<keyword evidence="9 15" id="KW-0376">Hydrogen peroxide</keyword>
<comment type="cofactor">
    <cofactor evidence="12 15">
        <name>Ca(2+)</name>
        <dbReference type="ChEBI" id="CHEBI:29108"/>
    </cofactor>
    <text evidence="12 15">Binds 2 calcium ions per subunit.</text>
</comment>
<evidence type="ECO:0000256" key="4">
    <source>
        <dbReference type="ARBA" id="ARBA00022723"/>
    </source>
</evidence>
<feature type="binding site" evidence="12">
    <location>
        <position position="73"/>
    </location>
    <ligand>
        <name>Ca(2+)</name>
        <dbReference type="ChEBI" id="CHEBI:29108"/>
        <label>1</label>
    </ligand>
</feature>
<comment type="catalytic activity">
    <reaction evidence="1 15">
        <text>2 a phenolic donor + H2O2 = 2 a phenolic radical donor + 2 H2O</text>
        <dbReference type="Rhea" id="RHEA:56136"/>
        <dbReference type="ChEBI" id="CHEBI:15377"/>
        <dbReference type="ChEBI" id="CHEBI:16240"/>
        <dbReference type="ChEBI" id="CHEBI:139520"/>
        <dbReference type="ChEBI" id="CHEBI:139521"/>
        <dbReference type="EC" id="1.11.1.7"/>
    </reaction>
</comment>
<keyword evidence="3 15" id="KW-0349">Heme</keyword>
<dbReference type="FunFam" id="1.10.520.10:FF:000001">
    <property type="entry name" value="Peroxidase"/>
    <property type="match status" value="1"/>
</dbReference>
<dbReference type="InterPro" id="IPR010255">
    <property type="entry name" value="Haem_peroxidase_sf"/>
</dbReference>
<dbReference type="InterPro" id="IPR000823">
    <property type="entry name" value="Peroxidase_pln"/>
</dbReference>
<organism evidence="18 19">
    <name type="scientific">Acorus calamus</name>
    <name type="common">Sweet flag</name>
    <dbReference type="NCBI Taxonomy" id="4465"/>
    <lineage>
        <taxon>Eukaryota</taxon>
        <taxon>Viridiplantae</taxon>
        <taxon>Streptophyta</taxon>
        <taxon>Embryophyta</taxon>
        <taxon>Tracheophyta</taxon>
        <taxon>Spermatophyta</taxon>
        <taxon>Magnoliopsida</taxon>
        <taxon>Liliopsida</taxon>
        <taxon>Acoraceae</taxon>
        <taxon>Acorus</taxon>
    </lineage>
</organism>
<keyword evidence="15" id="KW-0964">Secreted</keyword>
<reference evidence="18" key="1">
    <citation type="journal article" date="2023" name="Nat. Commun.">
        <title>Diploid and tetraploid genomes of Acorus and the evolution of monocots.</title>
        <authorList>
            <person name="Ma L."/>
            <person name="Liu K.W."/>
            <person name="Li Z."/>
            <person name="Hsiao Y.Y."/>
            <person name="Qi Y."/>
            <person name="Fu T."/>
            <person name="Tang G.D."/>
            <person name="Zhang D."/>
            <person name="Sun W.H."/>
            <person name="Liu D.K."/>
            <person name="Li Y."/>
            <person name="Chen G.Z."/>
            <person name="Liu X.D."/>
            <person name="Liao X.Y."/>
            <person name="Jiang Y.T."/>
            <person name="Yu X."/>
            <person name="Hao Y."/>
            <person name="Huang J."/>
            <person name="Zhao X.W."/>
            <person name="Ke S."/>
            <person name="Chen Y.Y."/>
            <person name="Wu W.L."/>
            <person name="Hsu J.L."/>
            <person name="Lin Y.F."/>
            <person name="Huang M.D."/>
            <person name="Li C.Y."/>
            <person name="Huang L."/>
            <person name="Wang Z.W."/>
            <person name="Zhao X."/>
            <person name="Zhong W.Y."/>
            <person name="Peng D.H."/>
            <person name="Ahmad S."/>
            <person name="Lan S."/>
            <person name="Zhang J.S."/>
            <person name="Tsai W.C."/>
            <person name="Van de Peer Y."/>
            <person name="Liu Z.J."/>
        </authorList>
    </citation>
    <scope>NUCLEOTIDE SEQUENCE</scope>
    <source>
        <strain evidence="18">CP</strain>
    </source>
</reference>
<feature type="domain" description="Plant heme peroxidase family profile" evidence="17">
    <location>
        <begin position="26"/>
        <end position="282"/>
    </location>
</feature>